<dbReference type="SUPFAM" id="SSF51735">
    <property type="entry name" value="NAD(P)-binding Rossmann-fold domains"/>
    <property type="match status" value="1"/>
</dbReference>
<dbReference type="GO" id="GO:0005886">
    <property type="term" value="C:plasma membrane"/>
    <property type="evidence" value="ECO:0007669"/>
    <property type="project" value="InterPro"/>
</dbReference>
<reference evidence="4 5" key="1">
    <citation type="submission" date="2019-07" db="EMBL/GenBank/DDBJ databases">
        <title>Insights of Desulfuromonas acetexigens electromicrobiology.</title>
        <authorList>
            <person name="Katuri K."/>
            <person name="Sapireddy V."/>
            <person name="Shaw D.R."/>
            <person name="Saikaly P."/>
        </authorList>
    </citation>
    <scope>NUCLEOTIDE SEQUENCE [LARGE SCALE GENOMIC DNA]</scope>
    <source>
        <strain evidence="4 5">2873</strain>
    </source>
</reference>
<dbReference type="InterPro" id="IPR036291">
    <property type="entry name" value="NAD(P)-bd_dom_sf"/>
</dbReference>
<proteinExistence type="predicted"/>
<organism evidence="4 5">
    <name type="scientific">Trichloromonas acetexigens</name>
    <dbReference type="NCBI Taxonomy" id="38815"/>
    <lineage>
        <taxon>Bacteria</taxon>
        <taxon>Pseudomonadati</taxon>
        <taxon>Thermodesulfobacteriota</taxon>
        <taxon>Desulfuromonadia</taxon>
        <taxon>Desulfuromonadales</taxon>
        <taxon>Trichloromonadaceae</taxon>
        <taxon>Trichloromonas</taxon>
    </lineage>
</organism>
<dbReference type="InterPro" id="IPR006036">
    <property type="entry name" value="K_uptake_TrkA"/>
</dbReference>
<gene>
    <name evidence="4" type="ORF">FL622_06310</name>
</gene>
<dbReference type="GO" id="GO:0015079">
    <property type="term" value="F:potassium ion transmembrane transporter activity"/>
    <property type="evidence" value="ECO:0007669"/>
    <property type="project" value="InterPro"/>
</dbReference>
<dbReference type="RefSeq" id="WP_092057081.1">
    <property type="nucleotide sequence ID" value="NZ_FOJJ01000023.1"/>
</dbReference>
<dbReference type="PANTHER" id="PTHR43833">
    <property type="entry name" value="POTASSIUM CHANNEL PROTEIN 2-RELATED-RELATED"/>
    <property type="match status" value="1"/>
</dbReference>
<evidence type="ECO:0000313" key="5">
    <source>
        <dbReference type="Proteomes" id="UP000317155"/>
    </source>
</evidence>
<keyword evidence="1" id="KW-0406">Ion transport</keyword>
<dbReference type="PROSITE" id="PS51201">
    <property type="entry name" value="RCK_N"/>
    <property type="match status" value="1"/>
</dbReference>
<evidence type="ECO:0000256" key="2">
    <source>
        <dbReference type="ARBA" id="ARBA00022958"/>
    </source>
</evidence>
<keyword evidence="1" id="KW-0633">Potassium transport</keyword>
<dbReference type="InterPro" id="IPR003148">
    <property type="entry name" value="RCK_N"/>
</dbReference>
<keyword evidence="2" id="KW-0630">Potassium</keyword>
<dbReference type="Gene3D" id="3.40.50.720">
    <property type="entry name" value="NAD(P)-binding Rossmann-like Domain"/>
    <property type="match status" value="1"/>
</dbReference>
<evidence type="ECO:0000256" key="1">
    <source>
        <dbReference type="ARBA" id="ARBA00022538"/>
    </source>
</evidence>
<dbReference type="PANTHER" id="PTHR43833:SF8">
    <property type="entry name" value="TRK SYSTEM POTASSIUM UPTAKE PROTEIN TRKA"/>
    <property type="match status" value="1"/>
</dbReference>
<dbReference type="EMBL" id="VJVV01000003">
    <property type="protein sequence ID" value="TRO82783.1"/>
    <property type="molecule type" value="Genomic_DNA"/>
</dbReference>
<feature type="domain" description="RCK N-terminal" evidence="3">
    <location>
        <begin position="6"/>
        <end position="123"/>
    </location>
</feature>
<evidence type="ECO:0000259" key="3">
    <source>
        <dbReference type="PROSITE" id="PS51201"/>
    </source>
</evidence>
<accession>A0A550JHX2</accession>
<protein>
    <submittedName>
        <fullName evidence="4">TrkA family potassium uptake protein</fullName>
    </submittedName>
</protein>
<keyword evidence="5" id="KW-1185">Reference proteome</keyword>
<keyword evidence="1" id="KW-0813">Transport</keyword>
<dbReference type="Pfam" id="PF02254">
    <property type="entry name" value="TrkA_N"/>
    <property type="match status" value="1"/>
</dbReference>
<comment type="caution">
    <text evidence="4">The sequence shown here is derived from an EMBL/GenBank/DDBJ whole genome shotgun (WGS) entry which is preliminary data.</text>
</comment>
<dbReference type="InterPro" id="IPR050721">
    <property type="entry name" value="Trk_Ktr_HKT_K-transport"/>
</dbReference>
<evidence type="ECO:0000313" key="4">
    <source>
        <dbReference type="EMBL" id="TRO82783.1"/>
    </source>
</evidence>
<sequence>MGKKRSLSVVIVGCGRLGALLAGELSREGARVVVVDRLESSFALLDAGFSGFRVTGDAVEQRVLRQANLERADCLMATTEKDTVNLMVAQVAKTVFAVPRVLARVYDPDREEMYRTLGVETISPTRLSAGEFLRRFTGEEKRS</sequence>
<dbReference type="OrthoDB" id="9776294at2"/>
<dbReference type="PRINTS" id="PR00335">
    <property type="entry name" value="KUPTAKETRKA"/>
</dbReference>
<dbReference type="Proteomes" id="UP000317155">
    <property type="component" value="Unassembled WGS sequence"/>
</dbReference>
<dbReference type="AlphaFoldDB" id="A0A550JHX2"/>
<name>A0A550JHX2_9BACT</name>